<keyword evidence="1" id="KW-0812">Transmembrane</keyword>
<sequence length="76" mass="8416">MLGKNPFRWFLFLVVAIVVARLLYNLGYRAVTERLNPTTEMPAPTPKASREGQGLRGIILDPADSVQMADTATQAR</sequence>
<accession>A0ABS0IDN7</accession>
<dbReference type="EMBL" id="JADQDQ010000001">
    <property type="protein sequence ID" value="MBF9236469.1"/>
    <property type="molecule type" value="Genomic_DNA"/>
</dbReference>
<dbReference type="Proteomes" id="UP000597617">
    <property type="component" value="Unassembled WGS sequence"/>
</dbReference>
<comment type="caution">
    <text evidence="2">The sequence shown here is derived from an EMBL/GenBank/DDBJ whole genome shotgun (WGS) entry which is preliminary data.</text>
</comment>
<dbReference type="RefSeq" id="WP_196280809.1">
    <property type="nucleotide sequence ID" value="NZ_JADQDQ010000001.1"/>
</dbReference>
<feature type="transmembrane region" description="Helical" evidence="1">
    <location>
        <begin position="6"/>
        <end position="24"/>
    </location>
</feature>
<evidence type="ECO:0000313" key="2">
    <source>
        <dbReference type="EMBL" id="MBF9236469.1"/>
    </source>
</evidence>
<keyword evidence="1" id="KW-1133">Transmembrane helix</keyword>
<proteinExistence type="predicted"/>
<protein>
    <submittedName>
        <fullName evidence="2">Uncharacterized protein</fullName>
    </submittedName>
</protein>
<gene>
    <name evidence="2" type="ORF">I2I05_03580</name>
</gene>
<keyword evidence="3" id="KW-1185">Reference proteome</keyword>
<name>A0ABS0IDN7_9BACT</name>
<organism evidence="2 3">
    <name type="scientific">Hymenobacter jeongseonensis</name>
    <dbReference type="NCBI Taxonomy" id="2791027"/>
    <lineage>
        <taxon>Bacteria</taxon>
        <taxon>Pseudomonadati</taxon>
        <taxon>Bacteroidota</taxon>
        <taxon>Cytophagia</taxon>
        <taxon>Cytophagales</taxon>
        <taxon>Hymenobacteraceae</taxon>
        <taxon>Hymenobacter</taxon>
    </lineage>
</organism>
<reference evidence="2 3" key="1">
    <citation type="submission" date="2020-11" db="EMBL/GenBank/DDBJ databases">
        <authorList>
            <person name="Kim M.K."/>
        </authorList>
    </citation>
    <scope>NUCLEOTIDE SEQUENCE [LARGE SCALE GENOMIC DNA]</scope>
    <source>
        <strain evidence="2 3">BT683</strain>
    </source>
</reference>
<evidence type="ECO:0000256" key="1">
    <source>
        <dbReference type="SAM" id="Phobius"/>
    </source>
</evidence>
<keyword evidence="1" id="KW-0472">Membrane</keyword>
<evidence type="ECO:0000313" key="3">
    <source>
        <dbReference type="Proteomes" id="UP000597617"/>
    </source>
</evidence>